<dbReference type="InterPro" id="IPR050256">
    <property type="entry name" value="Glycosyltransferase_2"/>
</dbReference>
<comment type="subcellular location">
    <subcellularLocation>
        <location evidence="1">Membrane</location>
        <topology evidence="1">Multi-pass membrane protein</topology>
    </subcellularLocation>
</comment>
<dbReference type="PANTHER" id="PTHR48090">
    <property type="entry name" value="UNDECAPRENYL-PHOSPHATE 4-DEOXY-4-FORMAMIDO-L-ARABINOSE TRANSFERASE-RELATED"/>
    <property type="match status" value="1"/>
</dbReference>
<reference evidence="9 10" key="1">
    <citation type="submission" date="2020-04" db="EMBL/GenBank/DDBJ databases">
        <authorList>
            <person name="Hitch T.C.A."/>
            <person name="Wylensek D."/>
            <person name="Clavel T."/>
        </authorList>
    </citation>
    <scope>NUCLEOTIDE SEQUENCE [LARGE SCALE GENOMIC DNA]</scope>
    <source>
        <strain evidence="9 10">COR2-253-APC-1A</strain>
    </source>
</reference>
<evidence type="ECO:0000256" key="1">
    <source>
        <dbReference type="ARBA" id="ARBA00004141"/>
    </source>
</evidence>
<feature type="domain" description="Glycosyltransferase 2-like" evidence="8">
    <location>
        <begin position="6"/>
        <end position="169"/>
    </location>
</feature>
<keyword evidence="5 7" id="KW-1133">Transmembrane helix</keyword>
<gene>
    <name evidence="9" type="ORF">HF882_04935</name>
</gene>
<dbReference type="RefSeq" id="WP_168961831.1">
    <property type="nucleotide sequence ID" value="NZ_JABAEW010000006.1"/>
</dbReference>
<evidence type="ECO:0000256" key="2">
    <source>
        <dbReference type="ARBA" id="ARBA00022676"/>
    </source>
</evidence>
<dbReference type="PANTHER" id="PTHR48090:SF1">
    <property type="entry name" value="PROPHAGE BACTOPRENOL GLUCOSYL TRANSFERASE HOMOLOG"/>
    <property type="match status" value="1"/>
</dbReference>
<dbReference type="Gene3D" id="3.90.550.10">
    <property type="entry name" value="Spore Coat Polysaccharide Biosynthesis Protein SpsA, Chain A"/>
    <property type="match status" value="1"/>
</dbReference>
<evidence type="ECO:0000313" key="9">
    <source>
        <dbReference type="EMBL" id="NMD85925.1"/>
    </source>
</evidence>
<keyword evidence="6 7" id="KW-0472">Membrane</keyword>
<evidence type="ECO:0000313" key="10">
    <source>
        <dbReference type="Proteomes" id="UP000576225"/>
    </source>
</evidence>
<sequence length="316" mass="36209">MKKISIVGGCYNEAENLEELYRRCIAVLAKYPEYDYEFVIEDNCSTDGSRDVLRAIAAGDPKFKVILNSNNFGHIRSPYNAILNASGDAVVWMCTDLQEPPEVIAEFIEKWREGYKVVAGVRGGTRANWFLEVLRGFYYIVLQKSVPGQKIIKKFTGFGLYDRIFINALKKFHEPYPYFRGLVSEIGFEQTEVVFMQDRRKHGRTKNNFFTLYDMAMTGFVNHTKLPLRLAVFCGFGLAALSLLVAFGYFIYKLCYWNTFQLGLAPLVIGLFFFSAVQLIFIGIIGEYLGAVWTQVKDKPLVIEAERINFDRDLNE</sequence>
<dbReference type="InterPro" id="IPR001173">
    <property type="entry name" value="Glyco_trans_2-like"/>
</dbReference>
<dbReference type="SUPFAM" id="SSF53448">
    <property type="entry name" value="Nucleotide-diphospho-sugar transferases"/>
    <property type="match status" value="1"/>
</dbReference>
<dbReference type="CDD" id="cd04187">
    <property type="entry name" value="DPM1_like_bac"/>
    <property type="match status" value="1"/>
</dbReference>
<organism evidence="9 10">
    <name type="scientific">Victivallis vadensis</name>
    <dbReference type="NCBI Taxonomy" id="172901"/>
    <lineage>
        <taxon>Bacteria</taxon>
        <taxon>Pseudomonadati</taxon>
        <taxon>Lentisphaerota</taxon>
        <taxon>Lentisphaeria</taxon>
        <taxon>Victivallales</taxon>
        <taxon>Victivallaceae</taxon>
        <taxon>Victivallis</taxon>
    </lineage>
</organism>
<dbReference type="Pfam" id="PF00535">
    <property type="entry name" value="Glycos_transf_2"/>
    <property type="match status" value="1"/>
</dbReference>
<dbReference type="EMBL" id="JABAEW010000006">
    <property type="protein sequence ID" value="NMD85925.1"/>
    <property type="molecule type" value="Genomic_DNA"/>
</dbReference>
<dbReference type="GO" id="GO:0005886">
    <property type="term" value="C:plasma membrane"/>
    <property type="evidence" value="ECO:0007669"/>
    <property type="project" value="TreeGrafter"/>
</dbReference>
<dbReference type="GO" id="GO:0016757">
    <property type="term" value="F:glycosyltransferase activity"/>
    <property type="evidence" value="ECO:0007669"/>
    <property type="project" value="UniProtKB-KW"/>
</dbReference>
<dbReference type="InterPro" id="IPR029044">
    <property type="entry name" value="Nucleotide-diphossugar_trans"/>
</dbReference>
<accession>A0A848ARG2</accession>
<feature type="transmembrane region" description="Helical" evidence="7">
    <location>
        <begin position="230"/>
        <end position="252"/>
    </location>
</feature>
<evidence type="ECO:0000256" key="4">
    <source>
        <dbReference type="ARBA" id="ARBA00022692"/>
    </source>
</evidence>
<keyword evidence="2" id="KW-0328">Glycosyltransferase</keyword>
<feature type="transmembrane region" description="Helical" evidence="7">
    <location>
        <begin position="264"/>
        <end position="289"/>
    </location>
</feature>
<evidence type="ECO:0000256" key="5">
    <source>
        <dbReference type="ARBA" id="ARBA00022989"/>
    </source>
</evidence>
<keyword evidence="4 7" id="KW-0812">Transmembrane</keyword>
<evidence type="ECO:0000256" key="7">
    <source>
        <dbReference type="SAM" id="Phobius"/>
    </source>
</evidence>
<keyword evidence="3 9" id="KW-0808">Transferase</keyword>
<proteinExistence type="predicted"/>
<comment type="caution">
    <text evidence="9">The sequence shown here is derived from an EMBL/GenBank/DDBJ whole genome shotgun (WGS) entry which is preliminary data.</text>
</comment>
<evidence type="ECO:0000259" key="8">
    <source>
        <dbReference type="Pfam" id="PF00535"/>
    </source>
</evidence>
<dbReference type="Proteomes" id="UP000576225">
    <property type="component" value="Unassembled WGS sequence"/>
</dbReference>
<dbReference type="AlphaFoldDB" id="A0A848ARG2"/>
<protein>
    <submittedName>
        <fullName evidence="9">Glycosyltransferase family 2 protein</fullName>
    </submittedName>
</protein>
<evidence type="ECO:0000256" key="3">
    <source>
        <dbReference type="ARBA" id="ARBA00022679"/>
    </source>
</evidence>
<name>A0A848ARG2_9BACT</name>
<evidence type="ECO:0000256" key="6">
    <source>
        <dbReference type="ARBA" id="ARBA00023136"/>
    </source>
</evidence>